<name>A0A109JM61_9BRAD</name>
<accession>A0A109JM61</accession>
<comment type="pathway">
    <text evidence="1">Carbohydrate metabolism; tricarboxylic acid cycle; isocitrate from oxaloacetate: step 1/2.</text>
</comment>
<dbReference type="Proteomes" id="UP000057737">
    <property type="component" value="Unassembled WGS sequence"/>
</dbReference>
<dbReference type="InterPro" id="IPR016142">
    <property type="entry name" value="Citrate_synth-like_lrg_a-sub"/>
</dbReference>
<dbReference type="InterPro" id="IPR036969">
    <property type="entry name" value="Citrate_synthase_sf"/>
</dbReference>
<evidence type="ECO:0000313" key="4">
    <source>
        <dbReference type="Proteomes" id="UP000057737"/>
    </source>
</evidence>
<dbReference type="GO" id="GO:0006099">
    <property type="term" value="P:tricarboxylic acid cycle"/>
    <property type="evidence" value="ECO:0007669"/>
    <property type="project" value="UniProtKB-UniPathway"/>
</dbReference>
<evidence type="ECO:0000256" key="1">
    <source>
        <dbReference type="ARBA" id="ARBA00004751"/>
    </source>
</evidence>
<dbReference type="EC" id="2.3.3.16" evidence="2"/>
<keyword evidence="4" id="KW-1185">Reference proteome</keyword>
<dbReference type="PRINTS" id="PR00143">
    <property type="entry name" value="CITRTSNTHASE"/>
</dbReference>
<dbReference type="Pfam" id="PF00285">
    <property type="entry name" value="Citrate_synt"/>
    <property type="match status" value="1"/>
</dbReference>
<dbReference type="SUPFAM" id="SSF48256">
    <property type="entry name" value="Citrate synthase"/>
    <property type="match status" value="1"/>
</dbReference>
<dbReference type="AlphaFoldDB" id="A0A109JM61"/>
<dbReference type="Gene3D" id="1.10.580.10">
    <property type="entry name" value="Citrate Synthase, domain 1"/>
    <property type="match status" value="1"/>
</dbReference>
<dbReference type="PANTHER" id="PTHR11739:SF23">
    <property type="entry name" value="CITRATE SYNTHASE 2-RELATED"/>
    <property type="match status" value="1"/>
</dbReference>
<dbReference type="GO" id="GO:0005829">
    <property type="term" value="C:cytosol"/>
    <property type="evidence" value="ECO:0007669"/>
    <property type="project" value="TreeGrafter"/>
</dbReference>
<dbReference type="GO" id="GO:0005975">
    <property type="term" value="P:carbohydrate metabolic process"/>
    <property type="evidence" value="ECO:0007669"/>
    <property type="project" value="TreeGrafter"/>
</dbReference>
<gene>
    <name evidence="3" type="ORF">AS156_12545</name>
</gene>
<dbReference type="InterPro" id="IPR016143">
    <property type="entry name" value="Citrate_synth-like_sm_a-sub"/>
</dbReference>
<protein>
    <recommendedName>
        <fullName evidence="2">citrate synthase (unknown stereospecificity)</fullName>
        <ecNumber evidence="2">2.3.3.16</ecNumber>
    </recommendedName>
</protein>
<organism evidence="3 4">
    <name type="scientific">Bradyrhizobium macuxiense</name>
    <dbReference type="NCBI Taxonomy" id="1755647"/>
    <lineage>
        <taxon>Bacteria</taxon>
        <taxon>Pseudomonadati</taxon>
        <taxon>Pseudomonadota</taxon>
        <taxon>Alphaproteobacteria</taxon>
        <taxon>Hyphomicrobiales</taxon>
        <taxon>Nitrobacteraceae</taxon>
        <taxon>Bradyrhizobium</taxon>
    </lineage>
</organism>
<dbReference type="PANTHER" id="PTHR11739">
    <property type="entry name" value="CITRATE SYNTHASE"/>
    <property type="match status" value="1"/>
</dbReference>
<evidence type="ECO:0000256" key="2">
    <source>
        <dbReference type="ARBA" id="ARBA00012972"/>
    </source>
</evidence>
<dbReference type="RefSeq" id="WP_066510762.1">
    <property type="nucleotide sequence ID" value="NZ_LNCU01000089.1"/>
</dbReference>
<dbReference type="EMBL" id="LNCU01000089">
    <property type="protein sequence ID" value="KWV51405.1"/>
    <property type="molecule type" value="Genomic_DNA"/>
</dbReference>
<evidence type="ECO:0000313" key="3">
    <source>
        <dbReference type="EMBL" id="KWV51405.1"/>
    </source>
</evidence>
<comment type="caution">
    <text evidence="3">The sequence shown here is derived from an EMBL/GenBank/DDBJ whole genome shotgun (WGS) entry which is preliminary data.</text>
</comment>
<reference evidence="3 4" key="1">
    <citation type="submission" date="2015-11" db="EMBL/GenBank/DDBJ databases">
        <title>Draft Genome Sequence of the Strain BR 10303 (Bradyrhizobium sp.) isolated from nodules of Centrolobium paraense.</title>
        <authorList>
            <person name="Zelli J.E."/>
            <person name="Simoes-Araujo J.L."/>
            <person name="Barauna A.C."/>
            <person name="Silva K."/>
        </authorList>
    </citation>
    <scope>NUCLEOTIDE SEQUENCE [LARGE SCALE GENOMIC DNA]</scope>
    <source>
        <strain evidence="3 4">BR 10303</strain>
    </source>
</reference>
<dbReference type="InterPro" id="IPR002020">
    <property type="entry name" value="Citrate_synthase"/>
</dbReference>
<sequence length="354" mass="36961">MKAGLDGVVAAETVLSHSDAQAARLWIRGVPVERAARNLGYEGVVALLWEGFAGEGLAREGIVAEFGAGRQRAFARLDSWLPSATGATPGEATRRCLAALPDDSTPADIVGALAVGVPAIVRRQQGLPPTPPDPALPTTADFLRMVSGKAAAPDLVHALDTYFVVASENGLGPSTLAARVVASTGSSLAASVLAAYCAFEGPLHGGAPGPALTMVDEAQASGDVDAWLDRKLAAGERLIGFGNRAFPNGDPRATLLADAVKQLGDDNARLRFALAFERKALAALERQRPGKTLRPNLEIYAALLLEACGIPRDAFTPTFATTRAIGWLAHAMEQKATGRMLRPTSRYIGPALSD</sequence>
<dbReference type="Gene3D" id="1.10.230.10">
    <property type="entry name" value="Cytochrome P450-Terp, domain 2"/>
    <property type="match status" value="1"/>
</dbReference>
<dbReference type="GO" id="GO:0036440">
    <property type="term" value="F:citrate synthase activity"/>
    <property type="evidence" value="ECO:0007669"/>
    <property type="project" value="UniProtKB-EC"/>
</dbReference>
<dbReference type="OrthoDB" id="9786046at2"/>
<proteinExistence type="predicted"/>
<dbReference type="UniPathway" id="UPA00223">
    <property type="reaction ID" value="UER00717"/>
</dbReference>